<comment type="cofactor">
    <cofactor evidence="11">
        <name>Mg(2+)</name>
        <dbReference type="ChEBI" id="CHEBI:18420"/>
    </cofactor>
    <cofactor evidence="11">
        <name>Mn(2+)</name>
        <dbReference type="ChEBI" id="CHEBI:29035"/>
    </cofactor>
    <text evidence="11">Magnesium. Can also use manganese.</text>
</comment>
<comment type="caution">
    <text evidence="12">The sequence shown here is derived from an EMBL/GenBank/DDBJ whole genome shotgun (WGS) entry which is preliminary data.</text>
</comment>
<sequence length="318" mass="35096">MPKLHKTYQGLGTLVHLTLFGQPCASDLEQANNLIQHYESLFTINRPHSEIVTINQAAGKQPVQVSDATYALVKQAILLSRQNFGFNAFIGPLVKLWNIGFKNAHVPTAAQIQARLGLTNPFNCEFNDEQETIYLQKAGMQLDLGAIAKGYIADRIQDFWHSLGKKAGIIDLGGNLLLMGASPLRANHQWSIGIQNPLAPRGQVLATVHLPACSAVTSGIYERTLNVSGHIYHHILNPQTGYPHVNNLSSVTVFSKYSLDGEIETTRLFFAGKPIKAWAQTNPNIYGAIFVTKNKKIILQKIPPTAVTLLDDHYQILE</sequence>
<comment type="similarity">
    <text evidence="10">Belongs to the ApbE family.</text>
</comment>
<keyword evidence="7 10" id="KW-0460">Magnesium</keyword>
<evidence type="ECO:0000256" key="3">
    <source>
        <dbReference type="ARBA" id="ARBA00022630"/>
    </source>
</evidence>
<name>A0A0F4KT14_9LACO</name>
<comment type="catalytic activity">
    <reaction evidence="9 10">
        <text>L-threonyl-[protein] + FAD = FMN-L-threonyl-[protein] + AMP + H(+)</text>
        <dbReference type="Rhea" id="RHEA:36847"/>
        <dbReference type="Rhea" id="RHEA-COMP:11060"/>
        <dbReference type="Rhea" id="RHEA-COMP:11061"/>
        <dbReference type="ChEBI" id="CHEBI:15378"/>
        <dbReference type="ChEBI" id="CHEBI:30013"/>
        <dbReference type="ChEBI" id="CHEBI:57692"/>
        <dbReference type="ChEBI" id="CHEBI:74257"/>
        <dbReference type="ChEBI" id="CHEBI:456215"/>
        <dbReference type="EC" id="2.7.1.180"/>
    </reaction>
</comment>
<dbReference type="Gene3D" id="3.10.520.10">
    <property type="entry name" value="ApbE-like domains"/>
    <property type="match status" value="1"/>
</dbReference>
<dbReference type="PANTHER" id="PTHR30040:SF2">
    <property type="entry name" value="FAD:PROTEIN FMN TRANSFERASE"/>
    <property type="match status" value="1"/>
</dbReference>
<evidence type="ECO:0000256" key="7">
    <source>
        <dbReference type="ARBA" id="ARBA00022842"/>
    </source>
</evidence>
<dbReference type="Pfam" id="PF02424">
    <property type="entry name" value="ApbE"/>
    <property type="match status" value="1"/>
</dbReference>
<keyword evidence="5 10" id="KW-0479">Metal-binding</keyword>
<gene>
    <name evidence="12" type="primary">apbE2</name>
    <name evidence="12" type="ORF">JG29_14160</name>
</gene>
<dbReference type="PIRSF" id="PIRSF006268">
    <property type="entry name" value="ApbE"/>
    <property type="match status" value="1"/>
</dbReference>
<evidence type="ECO:0000256" key="4">
    <source>
        <dbReference type="ARBA" id="ARBA00022679"/>
    </source>
</evidence>
<evidence type="ECO:0000256" key="6">
    <source>
        <dbReference type="ARBA" id="ARBA00022827"/>
    </source>
</evidence>
<reference evidence="12 13" key="1">
    <citation type="submission" date="2014-12" db="EMBL/GenBank/DDBJ databases">
        <title>Comparative genomics of the lactic acid bacteria isolated from the honey bee gut.</title>
        <authorList>
            <person name="Ellegaard K.M."/>
            <person name="Tamarit D."/>
            <person name="Javelind E."/>
            <person name="Olofsson T."/>
            <person name="Andersson S.G."/>
            <person name="Vasquez A."/>
        </authorList>
    </citation>
    <scope>NUCLEOTIDE SEQUENCE [LARGE SCALE GENOMIC DNA]</scope>
    <source>
        <strain evidence="12 13">Hon2</strain>
    </source>
</reference>
<keyword evidence="12" id="KW-0449">Lipoprotein</keyword>
<keyword evidence="3 10" id="KW-0285">Flavoprotein</keyword>
<accession>A0A0F4KT14</accession>
<dbReference type="GO" id="GO:0046872">
    <property type="term" value="F:metal ion binding"/>
    <property type="evidence" value="ECO:0007669"/>
    <property type="project" value="UniProtKB-UniRule"/>
</dbReference>
<dbReference type="EMBL" id="JXBZ01000009">
    <property type="protein sequence ID" value="KJY48356.1"/>
    <property type="molecule type" value="Genomic_DNA"/>
</dbReference>
<evidence type="ECO:0000256" key="5">
    <source>
        <dbReference type="ARBA" id="ARBA00022723"/>
    </source>
</evidence>
<organism evidence="12 13">
    <name type="scientific">Bombilactobacillus mellis</name>
    <dbReference type="NCBI Taxonomy" id="1218508"/>
    <lineage>
        <taxon>Bacteria</taxon>
        <taxon>Bacillati</taxon>
        <taxon>Bacillota</taxon>
        <taxon>Bacilli</taxon>
        <taxon>Lactobacillales</taxon>
        <taxon>Lactobacillaceae</taxon>
        <taxon>Bombilactobacillus</taxon>
    </lineage>
</organism>
<evidence type="ECO:0000313" key="13">
    <source>
        <dbReference type="Proteomes" id="UP000033695"/>
    </source>
</evidence>
<evidence type="ECO:0000256" key="10">
    <source>
        <dbReference type="PIRNR" id="PIRNR006268"/>
    </source>
</evidence>
<dbReference type="InterPro" id="IPR003374">
    <property type="entry name" value="ApbE-like_sf"/>
</dbReference>
<protein>
    <recommendedName>
        <fullName evidence="2 10">FAD:protein FMN transferase</fullName>
        <ecNumber evidence="1 10">2.7.1.180</ecNumber>
    </recommendedName>
    <alternativeName>
        <fullName evidence="8 10">Flavin transferase</fullName>
    </alternativeName>
</protein>
<evidence type="ECO:0000256" key="9">
    <source>
        <dbReference type="ARBA" id="ARBA00048540"/>
    </source>
</evidence>
<dbReference type="OrthoDB" id="9778595at2"/>
<evidence type="ECO:0000256" key="11">
    <source>
        <dbReference type="PIRSR" id="PIRSR006268-2"/>
    </source>
</evidence>
<dbReference type="AlphaFoldDB" id="A0A0F4KT14"/>
<evidence type="ECO:0000313" key="12">
    <source>
        <dbReference type="EMBL" id="KJY48356.1"/>
    </source>
</evidence>
<dbReference type="Proteomes" id="UP000033695">
    <property type="component" value="Unassembled WGS sequence"/>
</dbReference>
<dbReference type="SUPFAM" id="SSF143631">
    <property type="entry name" value="ApbE-like"/>
    <property type="match status" value="1"/>
</dbReference>
<feature type="binding site" evidence="11">
    <location>
        <position position="146"/>
    </location>
    <ligand>
        <name>Mg(2+)</name>
        <dbReference type="ChEBI" id="CHEBI:18420"/>
    </ligand>
</feature>
<evidence type="ECO:0000256" key="8">
    <source>
        <dbReference type="ARBA" id="ARBA00031306"/>
    </source>
</evidence>
<dbReference type="STRING" id="1218508.JG29_14160"/>
<dbReference type="HOGENOM" id="CLU_044403_1_0_9"/>
<keyword evidence="13" id="KW-1185">Reference proteome</keyword>
<dbReference type="PANTHER" id="PTHR30040">
    <property type="entry name" value="THIAMINE BIOSYNTHESIS LIPOPROTEIN APBE"/>
    <property type="match status" value="1"/>
</dbReference>
<evidence type="ECO:0000256" key="1">
    <source>
        <dbReference type="ARBA" id="ARBA00011955"/>
    </source>
</evidence>
<dbReference type="RefSeq" id="WP_084232639.1">
    <property type="nucleotide sequence ID" value="NZ_JBHTHW010000005.1"/>
</dbReference>
<dbReference type="PATRIC" id="fig|1218508.4.peg.1408"/>
<dbReference type="EC" id="2.7.1.180" evidence="1 10"/>
<proteinExistence type="inferred from homology"/>
<dbReference type="InterPro" id="IPR024932">
    <property type="entry name" value="ApbE"/>
</dbReference>
<keyword evidence="4 10" id="KW-0808">Transferase</keyword>
<evidence type="ECO:0000256" key="2">
    <source>
        <dbReference type="ARBA" id="ARBA00016337"/>
    </source>
</evidence>
<dbReference type="GO" id="GO:0016740">
    <property type="term" value="F:transferase activity"/>
    <property type="evidence" value="ECO:0007669"/>
    <property type="project" value="UniProtKB-UniRule"/>
</dbReference>
<keyword evidence="6 10" id="KW-0274">FAD</keyword>
<feature type="binding site" evidence="11">
    <location>
        <position position="266"/>
    </location>
    <ligand>
        <name>Mg(2+)</name>
        <dbReference type="ChEBI" id="CHEBI:18420"/>
    </ligand>
</feature>